<dbReference type="EMBL" id="VDCI01000004">
    <property type="protein sequence ID" value="TNJ36663.1"/>
    <property type="molecule type" value="Genomic_DNA"/>
</dbReference>
<evidence type="ECO:0000313" key="4">
    <source>
        <dbReference type="Proteomes" id="UP000309544"/>
    </source>
</evidence>
<accession>A0A5C4RZF0</accession>
<sequence>MHTQDQGKTGQEDPRDRSRGVSGILHDTVTGGYEDILAIIEARMEILKIELTEKIALAAALMVVFMLLLGGIIYLIAAAALLIGELLGHSYLGHLSVSLVFLLAVLFFTRIRPDMLKNLIHTILISSHGNKN</sequence>
<organism evidence="3 4">
    <name type="scientific">Prosthecochloris vibrioformis</name>
    <name type="common">Chlorobium vibrioforme</name>
    <dbReference type="NCBI Taxonomy" id="1098"/>
    <lineage>
        <taxon>Bacteria</taxon>
        <taxon>Pseudomonadati</taxon>
        <taxon>Chlorobiota</taxon>
        <taxon>Chlorobiia</taxon>
        <taxon>Chlorobiales</taxon>
        <taxon>Chlorobiaceae</taxon>
        <taxon>Prosthecochloris</taxon>
    </lineage>
</organism>
<feature type="region of interest" description="Disordered" evidence="1">
    <location>
        <begin position="1"/>
        <end position="24"/>
    </location>
</feature>
<proteinExistence type="predicted"/>
<dbReference type="RefSeq" id="WP_068866316.1">
    <property type="nucleotide sequence ID" value="NZ_VDCI01000004.1"/>
</dbReference>
<evidence type="ECO:0000313" key="3">
    <source>
        <dbReference type="EMBL" id="TNJ36663.1"/>
    </source>
</evidence>
<feature type="transmembrane region" description="Helical" evidence="2">
    <location>
        <begin position="89"/>
        <end position="108"/>
    </location>
</feature>
<gene>
    <name evidence="3" type="ORF">FGF68_06260</name>
</gene>
<feature type="transmembrane region" description="Helical" evidence="2">
    <location>
        <begin position="55"/>
        <end position="83"/>
    </location>
</feature>
<feature type="compositionally biased region" description="Basic and acidic residues" evidence="1">
    <location>
        <begin position="10"/>
        <end position="19"/>
    </location>
</feature>
<evidence type="ECO:0000256" key="2">
    <source>
        <dbReference type="SAM" id="Phobius"/>
    </source>
</evidence>
<dbReference type="AlphaFoldDB" id="A0A5C4RZF0"/>
<keyword evidence="2" id="KW-0812">Transmembrane</keyword>
<keyword evidence="2" id="KW-0472">Membrane</keyword>
<protein>
    <submittedName>
        <fullName evidence="3">Phage holin family protein</fullName>
    </submittedName>
</protein>
<dbReference type="Proteomes" id="UP000309544">
    <property type="component" value="Unassembled WGS sequence"/>
</dbReference>
<reference evidence="3 4" key="1">
    <citation type="submission" date="2019-05" db="EMBL/GenBank/DDBJ databases">
        <title>Draft Whole-Genome sequence of the green sulfur bacterium Prosthecochloris vibrioformis DSM 260.</title>
        <authorList>
            <person name="Meyer T.E."/>
            <person name="Kyndt J.A."/>
        </authorList>
    </citation>
    <scope>NUCLEOTIDE SEQUENCE [LARGE SCALE GENOMIC DNA]</scope>
    <source>
        <strain evidence="3 4">DSM 260</strain>
    </source>
</reference>
<keyword evidence="2" id="KW-1133">Transmembrane helix</keyword>
<name>A0A5C4RZF0_PROVB</name>
<evidence type="ECO:0000256" key="1">
    <source>
        <dbReference type="SAM" id="MobiDB-lite"/>
    </source>
</evidence>
<comment type="caution">
    <text evidence="3">The sequence shown here is derived from an EMBL/GenBank/DDBJ whole genome shotgun (WGS) entry which is preliminary data.</text>
</comment>
<keyword evidence="4" id="KW-1185">Reference proteome</keyword>